<evidence type="ECO:0000313" key="3">
    <source>
        <dbReference type="EMBL" id="KAG8228145.1"/>
    </source>
</evidence>
<evidence type="ECO:0000256" key="1">
    <source>
        <dbReference type="SAM" id="MobiDB-lite"/>
    </source>
</evidence>
<dbReference type="Proteomes" id="UP000792457">
    <property type="component" value="Unassembled WGS sequence"/>
</dbReference>
<name>A0A8K0K4E7_LADFU</name>
<dbReference type="AlphaFoldDB" id="A0A8K0K4E7"/>
<dbReference type="EMBL" id="KZ308360">
    <property type="protein sequence ID" value="KAG8228145.1"/>
    <property type="molecule type" value="Genomic_DNA"/>
</dbReference>
<protein>
    <submittedName>
        <fullName evidence="3">Uncharacterized protein</fullName>
    </submittedName>
</protein>
<comment type="caution">
    <text evidence="3">The sequence shown here is derived from an EMBL/GenBank/DDBJ whole genome shotgun (WGS) entry which is preliminary data.</text>
</comment>
<feature type="transmembrane region" description="Helical" evidence="2">
    <location>
        <begin position="61"/>
        <end position="79"/>
    </location>
</feature>
<feature type="compositionally biased region" description="Polar residues" evidence="1">
    <location>
        <begin position="146"/>
        <end position="195"/>
    </location>
</feature>
<feature type="region of interest" description="Disordered" evidence="1">
    <location>
        <begin position="140"/>
        <end position="206"/>
    </location>
</feature>
<sequence>MQYPFLAAPSFLRPVAIFAGVSSSIQALVYIALTTIGILVYQCKVTVEDDFGGFNKCVVEMYFHALTVIIGVCAIGMYSRASEDQTFLQNSTTSPFFFDPVESVNSITFGRRTSVIDAWKSSWRNAAPVHIPKVDPSKKPPFVSSVHGSGTPSLAESYQQQARQLSTFAETPVPSSSVPAPLQAQSAPQTSSGPANQPHFEATSLPAEFKVARLG</sequence>
<keyword evidence="2" id="KW-1133">Transmembrane helix</keyword>
<keyword evidence="4" id="KW-1185">Reference proteome</keyword>
<keyword evidence="2" id="KW-0812">Transmembrane</keyword>
<proteinExistence type="predicted"/>
<organism evidence="3 4">
    <name type="scientific">Ladona fulva</name>
    <name type="common">Scarce chaser dragonfly</name>
    <name type="synonym">Libellula fulva</name>
    <dbReference type="NCBI Taxonomy" id="123851"/>
    <lineage>
        <taxon>Eukaryota</taxon>
        <taxon>Metazoa</taxon>
        <taxon>Ecdysozoa</taxon>
        <taxon>Arthropoda</taxon>
        <taxon>Hexapoda</taxon>
        <taxon>Insecta</taxon>
        <taxon>Pterygota</taxon>
        <taxon>Palaeoptera</taxon>
        <taxon>Odonata</taxon>
        <taxon>Epiprocta</taxon>
        <taxon>Anisoptera</taxon>
        <taxon>Libelluloidea</taxon>
        <taxon>Libellulidae</taxon>
        <taxon>Ladona</taxon>
    </lineage>
</organism>
<evidence type="ECO:0000313" key="4">
    <source>
        <dbReference type="Proteomes" id="UP000792457"/>
    </source>
</evidence>
<dbReference type="OrthoDB" id="10264154at2759"/>
<reference evidence="3" key="2">
    <citation type="submission" date="2017-10" db="EMBL/GenBank/DDBJ databases">
        <title>Ladona fulva Genome sequencing and assembly.</title>
        <authorList>
            <person name="Murali S."/>
            <person name="Richards S."/>
            <person name="Bandaranaike D."/>
            <person name="Bellair M."/>
            <person name="Blankenburg K."/>
            <person name="Chao H."/>
            <person name="Dinh H."/>
            <person name="Doddapaneni H."/>
            <person name="Dugan-Rocha S."/>
            <person name="Elkadiri S."/>
            <person name="Gnanaolivu R."/>
            <person name="Hernandez B."/>
            <person name="Skinner E."/>
            <person name="Javaid M."/>
            <person name="Lee S."/>
            <person name="Li M."/>
            <person name="Ming W."/>
            <person name="Munidasa M."/>
            <person name="Muniz J."/>
            <person name="Nguyen L."/>
            <person name="Hughes D."/>
            <person name="Osuji N."/>
            <person name="Pu L.-L."/>
            <person name="Puazo M."/>
            <person name="Qu C."/>
            <person name="Quiroz J."/>
            <person name="Raj R."/>
            <person name="Weissenberger G."/>
            <person name="Xin Y."/>
            <person name="Zou X."/>
            <person name="Han Y."/>
            <person name="Worley K."/>
            <person name="Muzny D."/>
            <person name="Gibbs R."/>
        </authorList>
    </citation>
    <scope>NUCLEOTIDE SEQUENCE</scope>
    <source>
        <strain evidence="3">Sampled in the wild</strain>
    </source>
</reference>
<reference evidence="3" key="1">
    <citation type="submission" date="2013-04" db="EMBL/GenBank/DDBJ databases">
        <authorList>
            <person name="Qu J."/>
            <person name="Murali S.C."/>
            <person name="Bandaranaike D."/>
            <person name="Bellair M."/>
            <person name="Blankenburg K."/>
            <person name="Chao H."/>
            <person name="Dinh H."/>
            <person name="Doddapaneni H."/>
            <person name="Downs B."/>
            <person name="Dugan-Rocha S."/>
            <person name="Elkadiri S."/>
            <person name="Gnanaolivu R.D."/>
            <person name="Hernandez B."/>
            <person name="Javaid M."/>
            <person name="Jayaseelan J.C."/>
            <person name="Lee S."/>
            <person name="Li M."/>
            <person name="Ming W."/>
            <person name="Munidasa M."/>
            <person name="Muniz J."/>
            <person name="Nguyen L."/>
            <person name="Ongeri F."/>
            <person name="Osuji N."/>
            <person name="Pu L.-L."/>
            <person name="Puazo M."/>
            <person name="Qu C."/>
            <person name="Quiroz J."/>
            <person name="Raj R."/>
            <person name="Weissenberger G."/>
            <person name="Xin Y."/>
            <person name="Zou X."/>
            <person name="Han Y."/>
            <person name="Richards S."/>
            <person name="Worley K."/>
            <person name="Muzny D."/>
            <person name="Gibbs R."/>
        </authorList>
    </citation>
    <scope>NUCLEOTIDE SEQUENCE</scope>
    <source>
        <strain evidence="3">Sampled in the wild</strain>
    </source>
</reference>
<gene>
    <name evidence="3" type="ORF">J437_LFUL002801</name>
</gene>
<feature type="transmembrane region" description="Helical" evidence="2">
    <location>
        <begin position="12"/>
        <end position="41"/>
    </location>
</feature>
<keyword evidence="2" id="KW-0472">Membrane</keyword>
<evidence type="ECO:0000256" key="2">
    <source>
        <dbReference type="SAM" id="Phobius"/>
    </source>
</evidence>
<accession>A0A8K0K4E7</accession>